<dbReference type="SFLD" id="SFLDS00029">
    <property type="entry name" value="Radical_SAM"/>
    <property type="match status" value="1"/>
</dbReference>
<dbReference type="SFLD" id="SFLDG01082">
    <property type="entry name" value="B12-binding_domain_containing"/>
    <property type="match status" value="1"/>
</dbReference>
<dbReference type="InterPro" id="IPR006638">
    <property type="entry name" value="Elp3/MiaA/NifB-like_rSAM"/>
</dbReference>
<keyword evidence="2" id="KW-0949">S-adenosyl-L-methionine</keyword>
<dbReference type="InterPro" id="IPR006158">
    <property type="entry name" value="Cobalamin-bd"/>
</dbReference>
<dbReference type="InterPro" id="IPR058240">
    <property type="entry name" value="rSAM_sf"/>
</dbReference>
<dbReference type="PROSITE" id="PS51918">
    <property type="entry name" value="RADICAL_SAM"/>
    <property type="match status" value="1"/>
</dbReference>
<protein>
    <submittedName>
        <fullName evidence="7">TIGR04295 family B12-binding domain-containing radical SAM protein</fullName>
    </submittedName>
</protein>
<keyword evidence="8" id="KW-1185">Reference proteome</keyword>
<dbReference type="Proteomes" id="UP000294325">
    <property type="component" value="Chromosome"/>
</dbReference>
<dbReference type="EMBL" id="CP038033">
    <property type="protein sequence ID" value="QBQ55742.1"/>
    <property type="molecule type" value="Genomic_DNA"/>
</dbReference>
<name>A0A4P7C4G2_9GAMM</name>
<evidence type="ECO:0000256" key="1">
    <source>
        <dbReference type="ARBA" id="ARBA00001966"/>
    </source>
</evidence>
<evidence type="ECO:0000256" key="5">
    <source>
        <dbReference type="ARBA" id="ARBA00023014"/>
    </source>
</evidence>
<dbReference type="Pfam" id="PF04055">
    <property type="entry name" value="Radical_SAM"/>
    <property type="match status" value="1"/>
</dbReference>
<dbReference type="OrthoDB" id="9801424at2"/>
<dbReference type="Pfam" id="PF02310">
    <property type="entry name" value="B12-binding"/>
    <property type="match status" value="1"/>
</dbReference>
<reference evidence="7 8" key="1">
    <citation type="submission" date="2019-03" db="EMBL/GenBank/DDBJ databases">
        <title>The genome sequence of Nitrosococcus wardiae strain D1FHST reveals the archetypal metabolic capacity of ammonia-oxidizing Gammaproteobacteria.</title>
        <authorList>
            <person name="Wang L."/>
            <person name="Lim C.K."/>
            <person name="Hanson T.E."/>
            <person name="Dang H."/>
            <person name="Klotz M.G."/>
        </authorList>
    </citation>
    <scope>NUCLEOTIDE SEQUENCE [LARGE SCALE GENOMIC DNA]</scope>
    <source>
        <strain evidence="7 8">D1FHS</strain>
    </source>
</reference>
<dbReference type="SUPFAM" id="SSF102114">
    <property type="entry name" value="Radical SAM enzymes"/>
    <property type="match status" value="1"/>
</dbReference>
<dbReference type="NCBIfam" id="TIGR04295">
    <property type="entry name" value="B12_rSAM_oligo"/>
    <property type="match status" value="1"/>
</dbReference>
<dbReference type="PANTHER" id="PTHR43409">
    <property type="entry name" value="ANAEROBIC MAGNESIUM-PROTOPORPHYRIN IX MONOMETHYL ESTER CYCLASE-RELATED"/>
    <property type="match status" value="1"/>
</dbReference>
<evidence type="ECO:0000313" key="8">
    <source>
        <dbReference type="Proteomes" id="UP000294325"/>
    </source>
</evidence>
<keyword evidence="4" id="KW-0408">Iron</keyword>
<dbReference type="InterPro" id="IPR023404">
    <property type="entry name" value="rSAM_horseshoe"/>
</dbReference>
<sequence length="432" mass="48793">MRYALINPIWTFEGSIYFGCRDPHLPLELGYAKQMLEGAGHEVLLLDATLDHLSQSELCARVATFGPDMTVIPTAPSYLFWRCPPPELRVPQQLVQALGAAAGIRILVGPHASTTPRAALRKVGGDIAVLGECEEVLVQLGSHLSRLQEVSGIAYLHDEQWRVQGGPQMVNLASLPALHWPQHFLSAHRHHHHRFDEPQQGFGAEIEASRGCPYACSFCAKTDHRDQFRRRPLDTLLEELDGLISQGVRYVYFIDEIFLPQRPLLQALKQRPVQFGIQTRIDLWKPEMLDLLGESGCVSVEAGVESLSERGRDLLNKHCRLKTVQLQERLIYARRNIPFVQASLLDSQVDDHAQVEEWRQTLLAHGVWANKPVPMFPYPGSPDYIKLWGVPDDLAWERAVDYYLQMFSEFSDIQEELPRPLEHLELGAAAAS</sequence>
<dbReference type="GO" id="GO:0003824">
    <property type="term" value="F:catalytic activity"/>
    <property type="evidence" value="ECO:0007669"/>
    <property type="project" value="InterPro"/>
</dbReference>
<gene>
    <name evidence="7" type="ORF">E3U44_15400</name>
</gene>
<proteinExistence type="predicted"/>
<dbReference type="GO" id="GO:0031419">
    <property type="term" value="F:cobalamin binding"/>
    <property type="evidence" value="ECO:0007669"/>
    <property type="project" value="InterPro"/>
</dbReference>
<dbReference type="InterPro" id="IPR007197">
    <property type="entry name" value="rSAM"/>
</dbReference>
<dbReference type="RefSeq" id="WP_134358999.1">
    <property type="nucleotide sequence ID" value="NZ_CP038033.1"/>
</dbReference>
<dbReference type="PANTHER" id="PTHR43409:SF7">
    <property type="entry name" value="BLL1977 PROTEIN"/>
    <property type="match status" value="1"/>
</dbReference>
<feature type="domain" description="Radical SAM core" evidence="6">
    <location>
        <begin position="198"/>
        <end position="414"/>
    </location>
</feature>
<dbReference type="GO" id="GO:0046872">
    <property type="term" value="F:metal ion binding"/>
    <property type="evidence" value="ECO:0007669"/>
    <property type="project" value="UniProtKB-KW"/>
</dbReference>
<evidence type="ECO:0000313" key="7">
    <source>
        <dbReference type="EMBL" id="QBQ55742.1"/>
    </source>
</evidence>
<dbReference type="KEGG" id="nwr:E3U44_15400"/>
<evidence type="ECO:0000259" key="6">
    <source>
        <dbReference type="PROSITE" id="PS51918"/>
    </source>
</evidence>
<organism evidence="7 8">
    <name type="scientific">Nitrosococcus wardiae</name>
    <dbReference type="NCBI Taxonomy" id="1814290"/>
    <lineage>
        <taxon>Bacteria</taxon>
        <taxon>Pseudomonadati</taxon>
        <taxon>Pseudomonadota</taxon>
        <taxon>Gammaproteobacteria</taxon>
        <taxon>Chromatiales</taxon>
        <taxon>Chromatiaceae</taxon>
        <taxon>Nitrosococcus</taxon>
    </lineage>
</organism>
<dbReference type="GO" id="GO:0005829">
    <property type="term" value="C:cytosol"/>
    <property type="evidence" value="ECO:0007669"/>
    <property type="project" value="TreeGrafter"/>
</dbReference>
<dbReference type="AlphaFoldDB" id="A0A4P7C4G2"/>
<evidence type="ECO:0000256" key="4">
    <source>
        <dbReference type="ARBA" id="ARBA00023004"/>
    </source>
</evidence>
<keyword evidence="3" id="KW-0479">Metal-binding</keyword>
<evidence type="ECO:0000256" key="3">
    <source>
        <dbReference type="ARBA" id="ARBA00022723"/>
    </source>
</evidence>
<dbReference type="SMART" id="SM00729">
    <property type="entry name" value="Elp3"/>
    <property type="match status" value="1"/>
</dbReference>
<dbReference type="InterPro" id="IPR051198">
    <property type="entry name" value="BchE-like"/>
</dbReference>
<evidence type="ECO:0000256" key="2">
    <source>
        <dbReference type="ARBA" id="ARBA00022691"/>
    </source>
</evidence>
<keyword evidence="5" id="KW-0411">Iron-sulfur</keyword>
<dbReference type="GO" id="GO:0051536">
    <property type="term" value="F:iron-sulfur cluster binding"/>
    <property type="evidence" value="ECO:0007669"/>
    <property type="project" value="UniProtKB-KW"/>
</dbReference>
<comment type="cofactor">
    <cofactor evidence="1">
        <name>[4Fe-4S] cluster</name>
        <dbReference type="ChEBI" id="CHEBI:49883"/>
    </cofactor>
</comment>
<accession>A0A4P7C4G2</accession>
<dbReference type="InterPro" id="IPR027559">
    <property type="entry name" value="B12_rSAM_oligo"/>
</dbReference>
<dbReference type="CDD" id="cd01335">
    <property type="entry name" value="Radical_SAM"/>
    <property type="match status" value="1"/>
</dbReference>
<dbReference type="Gene3D" id="3.80.30.20">
    <property type="entry name" value="tm_1862 like domain"/>
    <property type="match status" value="1"/>
</dbReference>